<proteinExistence type="predicted"/>
<dbReference type="InterPro" id="IPR025339">
    <property type="entry name" value="DUF4245"/>
</dbReference>
<gene>
    <name evidence="2" type="ORF">ScoT_44750</name>
</gene>
<organism evidence="2 3">
    <name type="scientific">Streptomyces albidoflavus</name>
    <dbReference type="NCBI Taxonomy" id="1886"/>
    <lineage>
        <taxon>Bacteria</taxon>
        <taxon>Bacillati</taxon>
        <taxon>Actinomycetota</taxon>
        <taxon>Actinomycetes</taxon>
        <taxon>Kitasatosporales</taxon>
        <taxon>Streptomycetaceae</taxon>
        <taxon>Streptomyces</taxon>
        <taxon>Streptomyces albidoflavus group</taxon>
    </lineage>
</organism>
<evidence type="ECO:0000256" key="1">
    <source>
        <dbReference type="SAM" id="Phobius"/>
    </source>
</evidence>
<dbReference type="KEGG" id="salb:XNR_4140"/>
<reference evidence="2" key="1">
    <citation type="submission" date="2022-09" db="EMBL/GenBank/DDBJ databases">
        <title>Whole genome shotgun sequence of Streptomyces albidoflavus NBRC 12854.</title>
        <authorList>
            <person name="Komaki H."/>
            <person name="Tamura T."/>
        </authorList>
    </citation>
    <scope>NUCLEOTIDE SEQUENCE</scope>
    <source>
        <strain evidence="2">NBRC 12854</strain>
    </source>
</reference>
<comment type="caution">
    <text evidence="2">The sequence shown here is derived from an EMBL/GenBank/DDBJ whole genome shotgun (WGS) entry which is preliminary data.</text>
</comment>
<keyword evidence="1" id="KW-1133">Transmembrane helix</keyword>
<evidence type="ECO:0000313" key="2">
    <source>
        <dbReference type="EMBL" id="GHI48301.1"/>
    </source>
</evidence>
<evidence type="ECO:0008006" key="4">
    <source>
        <dbReference type="Google" id="ProtNLM"/>
    </source>
</evidence>
<dbReference type="AlphaFoldDB" id="A0AA37C1P1"/>
<dbReference type="EMBL" id="BNDZ01000005">
    <property type="protein sequence ID" value="GHI48301.1"/>
    <property type="molecule type" value="Genomic_DNA"/>
</dbReference>
<feature type="transmembrane region" description="Helical" evidence="1">
    <location>
        <begin position="12"/>
        <end position="31"/>
    </location>
</feature>
<sequence>MAGMKGKQTVKDMILSMAAIGIVVAGIYVFIPHDDTEKPPEAISYDVELSTARRAASYPVAAPVGLPDDWRATTVRYKGAENERWHLGFYTPDGKYVGVEQSVDQPERFIKEATQNAEATKITQTINGEPWKRYEGERYDALVRQDGDATTVVTGSASIGQLSKVAAALETAAPEGEEQGQADQAS</sequence>
<dbReference type="Pfam" id="PF14030">
    <property type="entry name" value="DUF4245"/>
    <property type="match status" value="1"/>
</dbReference>
<protein>
    <recommendedName>
        <fullName evidence="4">DUF4245 domain-containing protein</fullName>
    </recommendedName>
</protein>
<accession>A0AA37C1P1</accession>
<name>A0AA37C1P1_9ACTN</name>
<keyword evidence="1" id="KW-0812">Transmembrane</keyword>
<keyword evidence="1" id="KW-0472">Membrane</keyword>
<dbReference type="Proteomes" id="UP001051844">
    <property type="component" value="Unassembled WGS sequence"/>
</dbReference>
<evidence type="ECO:0000313" key="3">
    <source>
        <dbReference type="Proteomes" id="UP001051844"/>
    </source>
</evidence>